<comment type="similarity">
    <text evidence="9">Belongs to the G-protein coupled receptor 1 family.</text>
</comment>
<feature type="region of interest" description="Disordered" evidence="10">
    <location>
        <begin position="272"/>
        <end position="358"/>
    </location>
</feature>
<evidence type="ECO:0000256" key="7">
    <source>
        <dbReference type="ARBA" id="ARBA00023170"/>
    </source>
</evidence>
<dbReference type="InterPro" id="IPR017452">
    <property type="entry name" value="GPCR_Rhodpsn_7TM"/>
</dbReference>
<feature type="transmembrane region" description="Helical" evidence="11">
    <location>
        <begin position="72"/>
        <end position="92"/>
    </location>
</feature>
<protein>
    <recommendedName>
        <fullName evidence="12">G-protein coupled receptors family 1 profile domain-containing protein</fullName>
    </recommendedName>
</protein>
<dbReference type="GeneTree" id="ENSGT00940000160974"/>
<dbReference type="GO" id="GO:0043266">
    <property type="term" value="P:regulation of potassium ion transport"/>
    <property type="evidence" value="ECO:0007669"/>
    <property type="project" value="TreeGrafter"/>
</dbReference>
<dbReference type="AlphaFoldDB" id="A0A8C8CT90"/>
<keyword evidence="3 9" id="KW-0812">Transmembrane</keyword>
<dbReference type="PANTHER" id="PTHR24248">
    <property type="entry name" value="ADRENERGIC RECEPTOR-RELATED G-PROTEIN COUPLED RECEPTOR"/>
    <property type="match status" value="1"/>
</dbReference>
<accession>A0A8C8CT90</accession>
<evidence type="ECO:0000256" key="6">
    <source>
        <dbReference type="ARBA" id="ARBA00023136"/>
    </source>
</evidence>
<evidence type="ECO:0000256" key="9">
    <source>
        <dbReference type="RuleBase" id="RU000688"/>
    </source>
</evidence>
<evidence type="ECO:0000256" key="4">
    <source>
        <dbReference type="ARBA" id="ARBA00022989"/>
    </source>
</evidence>
<dbReference type="Gene3D" id="1.20.1070.10">
    <property type="entry name" value="Rhodopsin 7-helix transmembrane proteins"/>
    <property type="match status" value="1"/>
</dbReference>
<evidence type="ECO:0000256" key="11">
    <source>
        <dbReference type="SAM" id="Phobius"/>
    </source>
</evidence>
<sequence length="450" mass="49487">MVNVTTSPSSNATPEGLTGGGLVVLGQREEYDYNYFALVLGVPLILIIILGNVLVCLSVLTERSLKTATNYFIISLSVADLLLAVLVLPLYVYSEFLGGIWTLSTYICDALMTMDVMLCTASILNLCAISVDRYIAVVVPLKYNRNQFSLRQLVLITATWVLSLGVASPVIFGLNQVPGRDSTVCKLENDSFVVYSSVCSFFVPCPVMLFLYYWMFRGLRRWSSGRRRSQLTRGGKRGLSLRLSSALQRENAGVRAGAKEKVVYLMPSGLSPMSPSSVSMASPTATPGVEDKQQDGVGAGMAESDPMTTQIESASDADPTEKPPRQGRSRKENGLAHAKATKRGRRNSKSSRVSGRERKAMKVLPVVVGRCVPSLLDAFLCGTCDQRAVRVLQNQPHSDLRGNVAGLRQQCCQPHHLHCLQRRVPKCLSQTFLLSSMRPEFWNLFDQLLH</sequence>
<evidence type="ECO:0000256" key="5">
    <source>
        <dbReference type="ARBA" id="ARBA00023040"/>
    </source>
</evidence>
<dbReference type="GO" id="GO:0060158">
    <property type="term" value="P:phospholipase C-activating dopamine receptor signaling pathway"/>
    <property type="evidence" value="ECO:0007669"/>
    <property type="project" value="TreeGrafter"/>
</dbReference>
<dbReference type="GO" id="GO:0004930">
    <property type="term" value="F:G protein-coupled receptor activity"/>
    <property type="evidence" value="ECO:0007669"/>
    <property type="project" value="UniProtKB-KW"/>
</dbReference>
<keyword evidence="4 11" id="KW-1133">Transmembrane helix</keyword>
<feature type="transmembrane region" description="Helical" evidence="11">
    <location>
        <begin position="152"/>
        <end position="172"/>
    </location>
</feature>
<feature type="compositionally biased region" description="Basic residues" evidence="10">
    <location>
        <begin position="339"/>
        <end position="349"/>
    </location>
</feature>
<keyword evidence="14" id="KW-1185">Reference proteome</keyword>
<gene>
    <name evidence="13" type="primary">LOC112214397</name>
</gene>
<evidence type="ECO:0000256" key="8">
    <source>
        <dbReference type="ARBA" id="ARBA00023224"/>
    </source>
</evidence>
<keyword evidence="6 11" id="KW-0472">Membrane</keyword>
<dbReference type="GO" id="GO:0051481">
    <property type="term" value="P:negative regulation of cytosolic calcium ion concentration"/>
    <property type="evidence" value="ECO:0007669"/>
    <property type="project" value="TreeGrafter"/>
</dbReference>
<dbReference type="InterPro" id="IPR002185">
    <property type="entry name" value="Dopamine_D4_rcpt"/>
</dbReference>
<dbReference type="PRINTS" id="PR00569">
    <property type="entry name" value="DOPAMINED4R"/>
</dbReference>
<feature type="compositionally biased region" description="Basic and acidic residues" evidence="10">
    <location>
        <begin position="319"/>
        <end position="334"/>
    </location>
</feature>
<reference evidence="13" key="2">
    <citation type="submission" date="2025-09" db="UniProtKB">
        <authorList>
            <consortium name="Ensembl"/>
        </authorList>
    </citation>
    <scope>IDENTIFICATION</scope>
</reference>
<dbReference type="Proteomes" id="UP000694402">
    <property type="component" value="Unassembled WGS sequence"/>
</dbReference>
<feature type="compositionally biased region" description="Low complexity" evidence="10">
    <location>
        <begin position="272"/>
        <end position="287"/>
    </location>
</feature>
<dbReference type="PROSITE" id="PS50262">
    <property type="entry name" value="G_PROTEIN_RECEP_F1_2"/>
    <property type="match status" value="1"/>
</dbReference>
<dbReference type="PRINTS" id="PR00237">
    <property type="entry name" value="GPCRRHODOPSN"/>
</dbReference>
<reference evidence="13" key="1">
    <citation type="submission" date="2025-08" db="UniProtKB">
        <authorList>
            <consortium name="Ensembl"/>
        </authorList>
    </citation>
    <scope>IDENTIFICATION</scope>
</reference>
<feature type="transmembrane region" description="Helical" evidence="11">
    <location>
        <begin position="35"/>
        <end position="60"/>
    </location>
</feature>
<keyword evidence="5 9" id="KW-0297">G-protein coupled receptor</keyword>
<comment type="subcellular location">
    <subcellularLocation>
        <location evidence="1">Cell membrane</location>
        <topology evidence="1">Multi-pass membrane protein</topology>
    </subcellularLocation>
</comment>
<dbReference type="Pfam" id="PF00001">
    <property type="entry name" value="7tm_1"/>
    <property type="match status" value="1"/>
</dbReference>
<name>A0A8C8CT90_ONCTS</name>
<keyword evidence="2" id="KW-1003">Cell membrane</keyword>
<dbReference type="SMART" id="SM01381">
    <property type="entry name" value="7TM_GPCR_Srsx"/>
    <property type="match status" value="1"/>
</dbReference>
<dbReference type="Ensembl" id="ENSOTST00005018353.2">
    <property type="protein sequence ID" value="ENSOTSP00005016849.2"/>
    <property type="gene ID" value="ENSOTSG00005008320.2"/>
</dbReference>
<evidence type="ECO:0000256" key="1">
    <source>
        <dbReference type="ARBA" id="ARBA00004651"/>
    </source>
</evidence>
<dbReference type="SUPFAM" id="SSF81321">
    <property type="entry name" value="Family A G protein-coupled receptor-like"/>
    <property type="match status" value="1"/>
</dbReference>
<dbReference type="GO" id="GO:0071875">
    <property type="term" value="P:adrenergic receptor signaling pathway"/>
    <property type="evidence" value="ECO:0007669"/>
    <property type="project" value="UniProtKB-ARBA"/>
</dbReference>
<dbReference type="GO" id="GO:0005886">
    <property type="term" value="C:plasma membrane"/>
    <property type="evidence" value="ECO:0007669"/>
    <property type="project" value="UniProtKB-SubCell"/>
</dbReference>
<evidence type="ECO:0000256" key="2">
    <source>
        <dbReference type="ARBA" id="ARBA00022475"/>
    </source>
</evidence>
<dbReference type="FunFam" id="1.20.1070.10:FF:000066">
    <property type="entry name" value="Dopamine receptor D3"/>
    <property type="match status" value="1"/>
</dbReference>
<proteinExistence type="inferred from homology"/>
<keyword evidence="8 9" id="KW-0807">Transducer</keyword>
<dbReference type="GO" id="GO:0051967">
    <property type="term" value="P:negative regulation of synaptic transmission, glutamatergic"/>
    <property type="evidence" value="ECO:0007669"/>
    <property type="project" value="TreeGrafter"/>
</dbReference>
<evidence type="ECO:0000313" key="14">
    <source>
        <dbReference type="Proteomes" id="UP000694402"/>
    </source>
</evidence>
<dbReference type="PANTHER" id="PTHR24248:SF145">
    <property type="entry name" value="DOPAMINE RECEPTOR D4 RELATED SEQUENCE"/>
    <property type="match status" value="1"/>
</dbReference>
<feature type="transmembrane region" description="Helical" evidence="11">
    <location>
        <begin position="192"/>
        <end position="216"/>
    </location>
</feature>
<evidence type="ECO:0000256" key="10">
    <source>
        <dbReference type="SAM" id="MobiDB-lite"/>
    </source>
</evidence>
<feature type="transmembrane region" description="Helical" evidence="11">
    <location>
        <begin position="112"/>
        <end position="131"/>
    </location>
</feature>
<feature type="domain" description="G-protein coupled receptors family 1 profile" evidence="12">
    <location>
        <begin position="51"/>
        <end position="233"/>
    </location>
</feature>
<dbReference type="GO" id="GO:0014059">
    <property type="term" value="P:regulation of dopamine secretion"/>
    <property type="evidence" value="ECO:0007669"/>
    <property type="project" value="TreeGrafter"/>
</dbReference>
<organism evidence="13 14">
    <name type="scientific">Oncorhynchus tshawytscha</name>
    <name type="common">Chinook salmon</name>
    <name type="synonym">Salmo tshawytscha</name>
    <dbReference type="NCBI Taxonomy" id="74940"/>
    <lineage>
        <taxon>Eukaryota</taxon>
        <taxon>Metazoa</taxon>
        <taxon>Chordata</taxon>
        <taxon>Craniata</taxon>
        <taxon>Vertebrata</taxon>
        <taxon>Euteleostomi</taxon>
        <taxon>Actinopterygii</taxon>
        <taxon>Neopterygii</taxon>
        <taxon>Teleostei</taxon>
        <taxon>Protacanthopterygii</taxon>
        <taxon>Salmoniformes</taxon>
        <taxon>Salmonidae</taxon>
        <taxon>Salmoninae</taxon>
        <taxon>Oncorhynchus</taxon>
    </lineage>
</organism>
<evidence type="ECO:0000259" key="12">
    <source>
        <dbReference type="PROSITE" id="PS50262"/>
    </source>
</evidence>
<evidence type="ECO:0000313" key="13">
    <source>
        <dbReference type="Ensembl" id="ENSOTSP00005016849.2"/>
    </source>
</evidence>
<dbReference type="GO" id="GO:0007195">
    <property type="term" value="P:adenylate cyclase-inhibiting dopamine receptor signaling pathway"/>
    <property type="evidence" value="ECO:0007669"/>
    <property type="project" value="InterPro"/>
</dbReference>
<dbReference type="InterPro" id="IPR000276">
    <property type="entry name" value="GPCR_Rhodpsn"/>
</dbReference>
<evidence type="ECO:0000256" key="3">
    <source>
        <dbReference type="ARBA" id="ARBA00022692"/>
    </source>
</evidence>
<dbReference type="GO" id="GO:0001591">
    <property type="term" value="F:dopamine neurotransmitter receptor activity, coupled via Gi/Go"/>
    <property type="evidence" value="ECO:0007669"/>
    <property type="project" value="TreeGrafter"/>
</dbReference>
<dbReference type="PROSITE" id="PS00237">
    <property type="entry name" value="G_PROTEIN_RECEP_F1_1"/>
    <property type="match status" value="1"/>
</dbReference>
<dbReference type="GO" id="GO:0045202">
    <property type="term" value="C:synapse"/>
    <property type="evidence" value="ECO:0007669"/>
    <property type="project" value="GOC"/>
</dbReference>
<keyword evidence="7 9" id="KW-0675">Receptor</keyword>